<dbReference type="Proteomes" id="UP000603708">
    <property type="component" value="Unassembled WGS sequence"/>
</dbReference>
<evidence type="ECO:0000256" key="1">
    <source>
        <dbReference type="SAM" id="MobiDB-lite"/>
    </source>
</evidence>
<evidence type="ECO:0000313" key="3">
    <source>
        <dbReference type="Proteomes" id="UP000603708"/>
    </source>
</evidence>
<proteinExistence type="predicted"/>
<reference evidence="2" key="2">
    <citation type="submission" date="2020-09" db="EMBL/GenBank/DDBJ databases">
        <authorList>
            <person name="Sun Q."/>
            <person name="Ohkuma M."/>
        </authorList>
    </citation>
    <scope>NUCLEOTIDE SEQUENCE</scope>
    <source>
        <strain evidence="2">JCM 5069</strain>
    </source>
</reference>
<organism evidence="2 3">
    <name type="scientific">Streptomyces sulfonofaciens</name>
    <dbReference type="NCBI Taxonomy" id="68272"/>
    <lineage>
        <taxon>Bacteria</taxon>
        <taxon>Bacillati</taxon>
        <taxon>Actinomycetota</taxon>
        <taxon>Actinomycetes</taxon>
        <taxon>Kitasatosporales</taxon>
        <taxon>Streptomycetaceae</taxon>
        <taxon>Streptomyces</taxon>
    </lineage>
</organism>
<name>A0A919L426_9ACTN</name>
<gene>
    <name evidence="2" type="ORF">GCM10018793_40380</name>
</gene>
<reference evidence="2" key="1">
    <citation type="journal article" date="2014" name="Int. J. Syst. Evol. Microbiol.">
        <title>Complete genome sequence of Corynebacterium casei LMG S-19264T (=DSM 44701T), isolated from a smear-ripened cheese.</title>
        <authorList>
            <consortium name="US DOE Joint Genome Institute (JGI-PGF)"/>
            <person name="Walter F."/>
            <person name="Albersmeier A."/>
            <person name="Kalinowski J."/>
            <person name="Ruckert C."/>
        </authorList>
    </citation>
    <scope>NUCLEOTIDE SEQUENCE</scope>
    <source>
        <strain evidence="2">JCM 5069</strain>
    </source>
</reference>
<protein>
    <submittedName>
        <fullName evidence="2">Uncharacterized protein</fullName>
    </submittedName>
</protein>
<sequence length="77" mass="7904">MHEVADACAGPALRLRLTPPPAAPHPVRRPVMGRTTGAPVRGDAFTYTGPHRAPPAPPAQAVRAPGAPRTAEAVTTP</sequence>
<comment type="caution">
    <text evidence="2">The sequence shown here is derived from an EMBL/GenBank/DDBJ whole genome shotgun (WGS) entry which is preliminary data.</text>
</comment>
<keyword evidence="3" id="KW-1185">Reference proteome</keyword>
<dbReference type="EMBL" id="BNCD01000011">
    <property type="protein sequence ID" value="GHH81896.1"/>
    <property type="molecule type" value="Genomic_DNA"/>
</dbReference>
<feature type="region of interest" description="Disordered" evidence="1">
    <location>
        <begin position="1"/>
        <end position="77"/>
    </location>
</feature>
<dbReference type="AlphaFoldDB" id="A0A919L426"/>
<evidence type="ECO:0000313" key="2">
    <source>
        <dbReference type="EMBL" id="GHH81896.1"/>
    </source>
</evidence>
<feature type="compositionally biased region" description="Low complexity" evidence="1">
    <location>
        <begin position="59"/>
        <end position="69"/>
    </location>
</feature>
<accession>A0A919L426</accession>